<dbReference type="PANTHER" id="PTHR30472">
    <property type="entry name" value="FERRIC ENTEROBACTIN TRANSPORT SYSTEM PERMEASE PROTEIN"/>
    <property type="match status" value="1"/>
</dbReference>
<dbReference type="Pfam" id="PF01032">
    <property type="entry name" value="FecCD"/>
    <property type="match status" value="1"/>
</dbReference>
<dbReference type="PANTHER" id="PTHR30472:SF70">
    <property type="entry name" value="MOLYBDATE IMPORT SYSTEM PERMEASE PROTEIN MOLB"/>
    <property type="match status" value="1"/>
</dbReference>
<dbReference type="GeneID" id="24862191"/>
<keyword evidence="6 11" id="KW-1133">Transmembrane helix</keyword>
<comment type="similarity">
    <text evidence="2">Belongs to the binding-protein-dependent transport system permease family. FecCD subfamily.</text>
</comment>
<evidence type="ECO:0000256" key="3">
    <source>
        <dbReference type="ARBA" id="ARBA00022448"/>
    </source>
</evidence>
<comment type="function">
    <text evidence="8">Required for corrinoid utilization. Probably part of the ABC transporter complex BtuCDF involved in cobalamin (vitamin B12) import. Probably involved in the translocation of the substrate across the membrane.</text>
</comment>
<gene>
    <name evidence="12" type="ORF">MSSIH_3205</name>
</gene>
<dbReference type="AlphaFoldDB" id="A0A0E3PGM4"/>
<dbReference type="Gene3D" id="1.10.3470.10">
    <property type="entry name" value="ABC transporter involved in vitamin B12 uptake, BtuC"/>
    <property type="match status" value="1"/>
</dbReference>
<dbReference type="SUPFAM" id="SSF81345">
    <property type="entry name" value="ABC transporter involved in vitamin B12 uptake, BtuC"/>
    <property type="match status" value="1"/>
</dbReference>
<comment type="subcellular location">
    <subcellularLocation>
        <location evidence="1">Cell membrane</location>
        <topology evidence="1">Multi-pass membrane protein</topology>
    </subcellularLocation>
</comment>
<keyword evidence="3" id="KW-0813">Transport</keyword>
<keyword evidence="5 11" id="KW-0812">Transmembrane</keyword>
<evidence type="ECO:0000256" key="10">
    <source>
        <dbReference type="ARBA" id="ARBA00071366"/>
    </source>
</evidence>
<feature type="transmembrane region" description="Helical" evidence="11">
    <location>
        <begin position="28"/>
        <end position="47"/>
    </location>
</feature>
<dbReference type="GO" id="GO:0005886">
    <property type="term" value="C:plasma membrane"/>
    <property type="evidence" value="ECO:0007669"/>
    <property type="project" value="UniProtKB-SubCell"/>
</dbReference>
<organism evidence="12 13">
    <name type="scientific">Methanosarcina siciliae HI350</name>
    <dbReference type="NCBI Taxonomy" id="1434119"/>
    <lineage>
        <taxon>Archaea</taxon>
        <taxon>Methanobacteriati</taxon>
        <taxon>Methanobacteriota</taxon>
        <taxon>Stenosarchaea group</taxon>
        <taxon>Methanomicrobia</taxon>
        <taxon>Methanosarcinales</taxon>
        <taxon>Methanosarcinaceae</taxon>
        <taxon>Methanosarcina</taxon>
    </lineage>
</organism>
<feature type="transmembrane region" description="Helical" evidence="11">
    <location>
        <begin position="170"/>
        <end position="192"/>
    </location>
</feature>
<dbReference type="InterPro" id="IPR000522">
    <property type="entry name" value="ABC_transptr_permease_BtuC"/>
</dbReference>
<feature type="transmembrane region" description="Helical" evidence="11">
    <location>
        <begin position="332"/>
        <end position="350"/>
    </location>
</feature>
<evidence type="ECO:0000256" key="7">
    <source>
        <dbReference type="ARBA" id="ARBA00023136"/>
    </source>
</evidence>
<dbReference type="FunFam" id="1.10.3470.10:FF:000001">
    <property type="entry name" value="Vitamin B12 ABC transporter permease BtuC"/>
    <property type="match status" value="1"/>
</dbReference>
<protein>
    <recommendedName>
        <fullName evidence="10">Cobalamin import system permease protein BtuC</fullName>
    </recommendedName>
</protein>
<dbReference type="InterPro" id="IPR037294">
    <property type="entry name" value="ABC_BtuC-like"/>
</dbReference>
<keyword evidence="4" id="KW-1003">Cell membrane</keyword>
<accession>A0A0E3PGM4</accession>
<keyword evidence="7 11" id="KW-0472">Membrane</keyword>
<dbReference type="EMBL" id="CP009507">
    <property type="protein sequence ID" value="AKB33895.1"/>
    <property type="molecule type" value="Genomic_DNA"/>
</dbReference>
<dbReference type="PATRIC" id="fig|1434119.4.peg.4165"/>
<dbReference type="GeneID" id="41607379"/>
<feature type="transmembrane region" description="Helical" evidence="11">
    <location>
        <begin position="146"/>
        <end position="163"/>
    </location>
</feature>
<name>A0A0E3PGM4_9EURY</name>
<dbReference type="CDD" id="cd06550">
    <property type="entry name" value="TM_ABC_iron-siderophores_like"/>
    <property type="match status" value="1"/>
</dbReference>
<dbReference type="RefSeq" id="WP_048173751.1">
    <property type="nucleotide sequence ID" value="NZ_CP009507.1"/>
</dbReference>
<evidence type="ECO:0000256" key="6">
    <source>
        <dbReference type="ARBA" id="ARBA00022989"/>
    </source>
</evidence>
<evidence type="ECO:0000313" key="12">
    <source>
        <dbReference type="EMBL" id="AKB33895.1"/>
    </source>
</evidence>
<evidence type="ECO:0000256" key="8">
    <source>
        <dbReference type="ARBA" id="ARBA00053891"/>
    </source>
</evidence>
<evidence type="ECO:0000313" key="13">
    <source>
        <dbReference type="Proteomes" id="UP000033092"/>
    </source>
</evidence>
<dbReference type="Proteomes" id="UP000033092">
    <property type="component" value="Chromosome"/>
</dbReference>
<evidence type="ECO:0000256" key="1">
    <source>
        <dbReference type="ARBA" id="ARBA00004651"/>
    </source>
</evidence>
<feature type="transmembrane region" description="Helical" evidence="11">
    <location>
        <begin position="212"/>
        <end position="239"/>
    </location>
</feature>
<reference evidence="12 13" key="1">
    <citation type="submission" date="2014-07" db="EMBL/GenBank/DDBJ databases">
        <title>Methanogenic archaea and the global carbon cycle.</title>
        <authorList>
            <person name="Henriksen J.R."/>
            <person name="Luke J."/>
            <person name="Reinhart S."/>
            <person name="Benedict M.N."/>
            <person name="Youngblut N.D."/>
            <person name="Metcalf M.E."/>
            <person name="Whitaker R.J."/>
            <person name="Metcalf W.W."/>
        </authorList>
    </citation>
    <scope>NUCLEOTIDE SEQUENCE [LARGE SCALE GENOMIC DNA]</scope>
    <source>
        <strain evidence="12 13">HI350</strain>
    </source>
</reference>
<comment type="subunit">
    <text evidence="9">The complex is composed of two ATP-binding proteins (BtuD), two transmembrane proteins (BtuC) and a solute-binding protein (BtuF).</text>
</comment>
<feature type="transmembrane region" description="Helical" evidence="11">
    <location>
        <begin position="119"/>
        <end position="140"/>
    </location>
</feature>
<evidence type="ECO:0000256" key="9">
    <source>
        <dbReference type="ARBA" id="ARBA00064420"/>
    </source>
</evidence>
<sequence>MLEYTKLHNIFKRIGWEEVEGFSELHKIFIITALALLLAATVLGSVVSGTYPITPEDIFATLLIHLGLGNPAEMQSLHSTIIWDIRIPRILLTVSVGGALAIAGAVFQSVFRNPLVEPYILGVSSGSAFGAALAIVYPSIFFSTQLSAFFFGALAVTLAYLLARVRGETPIVTLILAGVIIGSVFSAFVSFLKYFSNDTELREIVFWLMGGFYYATWEDVFLLSPAVIAAFLILWALAWKLNILSMGDEEARNLGINPELYKFVVIVVATGITAFSVSHVGIIAWVGLMMPHASRMVLGPDNRFVIPASLMMGGIYVTICDTLARTMTGSEIPVGIITSILGAPYLCYLLRNRGKAIFG</sequence>
<dbReference type="GO" id="GO:0022857">
    <property type="term" value="F:transmembrane transporter activity"/>
    <property type="evidence" value="ECO:0007669"/>
    <property type="project" value="InterPro"/>
</dbReference>
<dbReference type="HOGENOM" id="CLU_013016_0_2_2"/>
<feature type="transmembrane region" description="Helical" evidence="11">
    <location>
        <begin position="260"/>
        <end position="288"/>
    </location>
</feature>
<feature type="transmembrane region" description="Helical" evidence="11">
    <location>
        <begin position="87"/>
        <end position="107"/>
    </location>
</feature>
<evidence type="ECO:0000256" key="11">
    <source>
        <dbReference type="SAM" id="Phobius"/>
    </source>
</evidence>
<proteinExistence type="inferred from homology"/>
<dbReference type="GO" id="GO:0033214">
    <property type="term" value="P:siderophore-iron import into cell"/>
    <property type="evidence" value="ECO:0007669"/>
    <property type="project" value="TreeGrafter"/>
</dbReference>
<evidence type="ECO:0000256" key="5">
    <source>
        <dbReference type="ARBA" id="ARBA00022692"/>
    </source>
</evidence>
<evidence type="ECO:0000256" key="2">
    <source>
        <dbReference type="ARBA" id="ARBA00007935"/>
    </source>
</evidence>
<dbReference type="KEGG" id="msz:MSSIH_3205"/>
<evidence type="ECO:0000256" key="4">
    <source>
        <dbReference type="ARBA" id="ARBA00022475"/>
    </source>
</evidence>